<organism evidence="2 3">
    <name type="scientific">Streptomyces wedmorensis</name>
    <dbReference type="NCBI Taxonomy" id="43759"/>
    <lineage>
        <taxon>Bacteria</taxon>
        <taxon>Bacillati</taxon>
        <taxon>Actinomycetota</taxon>
        <taxon>Actinomycetes</taxon>
        <taxon>Kitasatosporales</taxon>
        <taxon>Streptomycetaceae</taxon>
        <taxon>Streptomyces</taxon>
    </lineage>
</organism>
<sequence length="200" mass="20570">MNRRTKAVAALLGSAALLTLTGCGIQDSDVVEAGGAATVAVHPAPGGNRVVLYFLGPDGRLLPSVRDLDGPFSSRGEPWANPDHTSGSGTGVETRSGRIGIDKVLFMLVNGPIAGEVAVGMTTGLPRSETVPHVEGDPSKAVAEGRRHLRLRVPFPVGDLTDAAVQQLVCTTVYAEDPVGMVEVSLLGPDGTLPAARCDA</sequence>
<name>A0ABW6J4J3_STRWE</name>
<accession>A0ABW6J4J3</accession>
<dbReference type="Proteomes" id="UP001600424">
    <property type="component" value="Unassembled WGS sequence"/>
</dbReference>
<proteinExistence type="predicted"/>
<evidence type="ECO:0000256" key="1">
    <source>
        <dbReference type="SAM" id="MobiDB-lite"/>
    </source>
</evidence>
<evidence type="ECO:0008006" key="4">
    <source>
        <dbReference type="Google" id="ProtNLM"/>
    </source>
</evidence>
<protein>
    <recommendedName>
        <fullName evidence="4">Lipoprotein</fullName>
    </recommendedName>
</protein>
<feature type="region of interest" description="Disordered" evidence="1">
    <location>
        <begin position="66"/>
        <end position="95"/>
    </location>
</feature>
<feature type="compositionally biased region" description="Polar residues" evidence="1">
    <location>
        <begin position="83"/>
        <end position="93"/>
    </location>
</feature>
<dbReference type="PROSITE" id="PS51257">
    <property type="entry name" value="PROKAR_LIPOPROTEIN"/>
    <property type="match status" value="1"/>
</dbReference>
<evidence type="ECO:0000313" key="2">
    <source>
        <dbReference type="EMBL" id="MFE5983905.1"/>
    </source>
</evidence>
<evidence type="ECO:0000313" key="3">
    <source>
        <dbReference type="Proteomes" id="UP001600424"/>
    </source>
</evidence>
<keyword evidence="3" id="KW-1185">Reference proteome</keyword>
<reference evidence="2 3" key="1">
    <citation type="submission" date="2024-09" db="EMBL/GenBank/DDBJ databases">
        <title>The Natural Products Discovery Center: Release of the First 8490 Sequenced Strains for Exploring Actinobacteria Biosynthetic Diversity.</title>
        <authorList>
            <person name="Kalkreuter E."/>
            <person name="Kautsar S.A."/>
            <person name="Yang D."/>
            <person name="Bader C.D."/>
            <person name="Teijaro C.N."/>
            <person name="Fluegel L."/>
            <person name="Davis C.M."/>
            <person name="Simpson J.R."/>
            <person name="Lauterbach L."/>
            <person name="Steele A.D."/>
            <person name="Gui C."/>
            <person name="Meng S."/>
            <person name="Li G."/>
            <person name="Viehrig K."/>
            <person name="Ye F."/>
            <person name="Su P."/>
            <person name="Kiefer A.F."/>
            <person name="Nichols A."/>
            <person name="Cepeda A.J."/>
            <person name="Yan W."/>
            <person name="Fan B."/>
            <person name="Jiang Y."/>
            <person name="Adhikari A."/>
            <person name="Zheng C.-J."/>
            <person name="Schuster L."/>
            <person name="Cowan T.M."/>
            <person name="Smanski M.J."/>
            <person name="Chevrette M.G."/>
            <person name="De Carvalho L.P.S."/>
            <person name="Shen B."/>
        </authorList>
    </citation>
    <scope>NUCLEOTIDE SEQUENCE [LARGE SCALE GENOMIC DNA]</scope>
    <source>
        <strain evidence="2 3">NPDC056472</strain>
    </source>
</reference>
<dbReference type="RefSeq" id="WP_386256258.1">
    <property type="nucleotide sequence ID" value="NZ_JBHTRV010000028.1"/>
</dbReference>
<gene>
    <name evidence="2" type="ORF">ACFQ63_29960</name>
</gene>
<dbReference type="EMBL" id="JBHTRV010000028">
    <property type="protein sequence ID" value="MFE5983905.1"/>
    <property type="molecule type" value="Genomic_DNA"/>
</dbReference>
<comment type="caution">
    <text evidence="2">The sequence shown here is derived from an EMBL/GenBank/DDBJ whole genome shotgun (WGS) entry which is preliminary data.</text>
</comment>